<dbReference type="EMBL" id="GBRH01164397">
    <property type="protein sequence ID" value="JAE33499.1"/>
    <property type="molecule type" value="Transcribed_RNA"/>
</dbReference>
<organism evidence="2">
    <name type="scientific">Arundo donax</name>
    <name type="common">Giant reed</name>
    <name type="synonym">Donax arundinaceus</name>
    <dbReference type="NCBI Taxonomy" id="35708"/>
    <lineage>
        <taxon>Eukaryota</taxon>
        <taxon>Viridiplantae</taxon>
        <taxon>Streptophyta</taxon>
        <taxon>Embryophyta</taxon>
        <taxon>Tracheophyta</taxon>
        <taxon>Spermatophyta</taxon>
        <taxon>Magnoliopsida</taxon>
        <taxon>Liliopsida</taxon>
        <taxon>Poales</taxon>
        <taxon>Poaceae</taxon>
        <taxon>PACMAD clade</taxon>
        <taxon>Arundinoideae</taxon>
        <taxon>Arundineae</taxon>
        <taxon>Arundo</taxon>
    </lineage>
</organism>
<dbReference type="AlphaFoldDB" id="A0A0A9HCG4"/>
<accession>A0A0A9HCG4</accession>
<protein>
    <submittedName>
        <fullName evidence="2">Uncharacterized protein</fullName>
    </submittedName>
</protein>
<evidence type="ECO:0000313" key="2">
    <source>
        <dbReference type="EMBL" id="JAE33499.1"/>
    </source>
</evidence>
<name>A0A0A9HCG4_ARUDO</name>
<sequence>MHNGKKDSMQVAIVSDLVTKTDTRNRNGARGKTTTTFTDK</sequence>
<proteinExistence type="predicted"/>
<feature type="region of interest" description="Disordered" evidence="1">
    <location>
        <begin position="17"/>
        <end position="40"/>
    </location>
</feature>
<reference evidence="2" key="1">
    <citation type="submission" date="2014-09" db="EMBL/GenBank/DDBJ databases">
        <authorList>
            <person name="Magalhaes I.L.F."/>
            <person name="Oliveira U."/>
            <person name="Santos F.R."/>
            <person name="Vidigal T.H.D.A."/>
            <person name="Brescovit A.D."/>
            <person name="Santos A.J."/>
        </authorList>
    </citation>
    <scope>NUCLEOTIDE SEQUENCE</scope>
    <source>
        <tissue evidence="2">Shoot tissue taken approximately 20 cm above the soil surface</tissue>
    </source>
</reference>
<reference evidence="2" key="2">
    <citation type="journal article" date="2015" name="Data Brief">
        <title>Shoot transcriptome of the giant reed, Arundo donax.</title>
        <authorList>
            <person name="Barrero R.A."/>
            <person name="Guerrero F.D."/>
            <person name="Moolhuijzen P."/>
            <person name="Goolsby J.A."/>
            <person name="Tidwell J."/>
            <person name="Bellgard S.E."/>
            <person name="Bellgard M.I."/>
        </authorList>
    </citation>
    <scope>NUCLEOTIDE SEQUENCE</scope>
    <source>
        <tissue evidence="2">Shoot tissue taken approximately 20 cm above the soil surface</tissue>
    </source>
</reference>
<evidence type="ECO:0000256" key="1">
    <source>
        <dbReference type="SAM" id="MobiDB-lite"/>
    </source>
</evidence>